<accession>A0A377FZA4</accession>
<dbReference type="EMBL" id="UGGP01000001">
    <property type="protein sequence ID" value="STO09643.1"/>
    <property type="molecule type" value="Genomic_DNA"/>
</dbReference>
<gene>
    <name evidence="2" type="primary">yycI</name>
    <name evidence="2" type="ORF">NCTC13163_03081</name>
</gene>
<evidence type="ECO:0000259" key="1">
    <source>
        <dbReference type="Pfam" id="PF09648"/>
    </source>
</evidence>
<dbReference type="STRING" id="1397694.GCA_000702585_00503"/>
<dbReference type="GO" id="GO:0016020">
    <property type="term" value="C:membrane"/>
    <property type="evidence" value="ECO:0007669"/>
    <property type="project" value="InterPro"/>
</dbReference>
<name>A0A377FZA4_9BACL</name>
<dbReference type="AlphaFoldDB" id="A0A377FZA4"/>
<dbReference type="InterPro" id="IPR018604">
    <property type="entry name" value="YycI-like"/>
</dbReference>
<proteinExistence type="predicted"/>
<protein>
    <submittedName>
        <fullName evidence="2">Two-component system yycFG regulatory protein</fullName>
    </submittedName>
</protein>
<dbReference type="Proteomes" id="UP000254060">
    <property type="component" value="Unassembled WGS sequence"/>
</dbReference>
<reference evidence="2 3" key="1">
    <citation type="submission" date="2018-06" db="EMBL/GenBank/DDBJ databases">
        <authorList>
            <consortium name="Pathogen Informatics"/>
            <person name="Doyle S."/>
        </authorList>
    </citation>
    <scope>NUCLEOTIDE SEQUENCE [LARGE SCALE GENOMIC DNA]</scope>
    <source>
        <strain evidence="2 3">NCTC13163</strain>
    </source>
</reference>
<dbReference type="RefSeq" id="WP_029333994.1">
    <property type="nucleotide sequence ID" value="NZ_UGGP01000001.1"/>
</dbReference>
<organism evidence="2 3">
    <name type="scientific">Exiguobacterium aurantiacum</name>
    <dbReference type="NCBI Taxonomy" id="33987"/>
    <lineage>
        <taxon>Bacteria</taxon>
        <taxon>Bacillati</taxon>
        <taxon>Bacillota</taxon>
        <taxon>Bacilli</taxon>
        <taxon>Bacillales</taxon>
        <taxon>Bacillales Family XII. Incertae Sedis</taxon>
        <taxon>Exiguobacterium</taxon>
    </lineage>
</organism>
<feature type="domain" description="Regulatory protein YycH-like" evidence="1">
    <location>
        <begin position="34"/>
        <end position="261"/>
    </location>
</feature>
<dbReference type="InterPro" id="IPR042274">
    <property type="entry name" value="YycH/YycI_2"/>
</dbReference>
<evidence type="ECO:0000313" key="2">
    <source>
        <dbReference type="EMBL" id="STO09643.1"/>
    </source>
</evidence>
<dbReference type="Gene3D" id="3.30.310.160">
    <property type="entry name" value="YycH protein, domain 2"/>
    <property type="match status" value="1"/>
</dbReference>
<sequence length="274" mass="31189">MDWSKAKTILLFAFLALNIYLLFQLLTETWATEVVTNDNTSIAQILDQRDVDASKLPRMGRDIGYLTGSSEQMSASMITKNREAQLATTLDNMQLEVELKDPVPLDEADLRTTAATFVTDYVPFGSEYAYWRFDQETRQIAFVQTYENNKIFSNPEIEADTEKYIGPSLLLLQLNEDYEVTDYKQRHLTNLSSKSQDDLVLTASEAISQLAARKYFQPNQEMRAINTGFYSLPLDSSGSLIIMPPLWSIAIDENVYFVNAIDGTVERVEFHTVE</sequence>
<evidence type="ECO:0000313" key="3">
    <source>
        <dbReference type="Proteomes" id="UP000254060"/>
    </source>
</evidence>
<dbReference type="SMR" id="A0A377FZA4"/>
<dbReference type="Pfam" id="PF09648">
    <property type="entry name" value="YycI"/>
    <property type="match status" value="1"/>
</dbReference>
<dbReference type="OrthoDB" id="2388036at2"/>